<organism evidence="2 3">
    <name type="scientific">Sphagnum jensenii</name>
    <dbReference type="NCBI Taxonomy" id="128206"/>
    <lineage>
        <taxon>Eukaryota</taxon>
        <taxon>Viridiplantae</taxon>
        <taxon>Streptophyta</taxon>
        <taxon>Embryophyta</taxon>
        <taxon>Bryophyta</taxon>
        <taxon>Sphagnophytina</taxon>
        <taxon>Sphagnopsida</taxon>
        <taxon>Sphagnales</taxon>
        <taxon>Sphagnaceae</taxon>
        <taxon>Sphagnum</taxon>
    </lineage>
</organism>
<dbReference type="EMBL" id="OZ023707">
    <property type="protein sequence ID" value="CAK9877863.1"/>
    <property type="molecule type" value="Genomic_DNA"/>
</dbReference>
<protein>
    <submittedName>
        <fullName evidence="2">Uncharacterized protein</fullName>
    </submittedName>
</protein>
<evidence type="ECO:0000313" key="2">
    <source>
        <dbReference type="EMBL" id="CAK9877863.1"/>
    </source>
</evidence>
<dbReference type="Proteomes" id="UP001497522">
    <property type="component" value="Chromosome 6"/>
</dbReference>
<sequence>MDHKRGYNLVEQAHEYAARKRLKDLSHSGSLFAAATRCNNNNNNNNTNHNNFHDANTTTRAKANKYPEVEKGSQQQAQQQSAHVKHIEDATYRRLLPVVKKELMESQKWFQSHCKGFQIEDHSCAVCLDEKKFKGWDALLIHAENYSKHHVHEHRGYFRAMKEALPDDGKQAPSSKAGRAREGQGGLAKRPNILIVENDKLSQMEQIMGGNKTTNNRPPTSRLKENLSSKEEPQLKEILAVYSDGDKKNIFVFPANEVGYIGKSELHNRYGHATNSQGGKREANCKGFKSSLCESNEPKLDSFSQTKHPLNIRGFWKAWKDKHGLQLLPEEKVHDHHGELFDPTRFNRVSNLVNKWSEQFVDIANAIRTPFTFKDDPKVALRTLL</sequence>
<accession>A0ABP1BPB3</accession>
<evidence type="ECO:0000256" key="1">
    <source>
        <dbReference type="SAM" id="MobiDB-lite"/>
    </source>
</evidence>
<feature type="compositionally biased region" description="Polar residues" evidence="1">
    <location>
        <begin position="209"/>
        <end position="219"/>
    </location>
</feature>
<proteinExistence type="predicted"/>
<feature type="region of interest" description="Disordered" evidence="1">
    <location>
        <begin position="166"/>
        <end position="186"/>
    </location>
</feature>
<gene>
    <name evidence="2" type="ORF">CSSPJE1EN2_LOCUS19688</name>
</gene>
<name>A0ABP1BPB3_9BRYO</name>
<feature type="region of interest" description="Disordered" evidence="1">
    <location>
        <begin position="209"/>
        <end position="230"/>
    </location>
</feature>
<reference evidence="2" key="1">
    <citation type="submission" date="2024-03" db="EMBL/GenBank/DDBJ databases">
        <authorList>
            <consortium name="ELIXIR-Norway"/>
            <consortium name="Elixir Norway"/>
        </authorList>
    </citation>
    <scope>NUCLEOTIDE SEQUENCE</scope>
</reference>
<keyword evidence="3" id="KW-1185">Reference proteome</keyword>
<evidence type="ECO:0000313" key="3">
    <source>
        <dbReference type="Proteomes" id="UP001497522"/>
    </source>
</evidence>